<dbReference type="Gene3D" id="3.20.20.80">
    <property type="entry name" value="Glycosidases"/>
    <property type="match status" value="1"/>
</dbReference>
<protein>
    <submittedName>
        <fullName evidence="7">Glycosyl hydrolase family 26</fullName>
    </submittedName>
</protein>
<feature type="active site" description="Nucleophile" evidence="4">
    <location>
        <position position="237"/>
    </location>
</feature>
<evidence type="ECO:0000256" key="3">
    <source>
        <dbReference type="ARBA" id="ARBA00023295"/>
    </source>
</evidence>
<keyword evidence="2 4" id="KW-0378">Hydrolase</keyword>
<dbReference type="PANTHER" id="PTHR40079:SF4">
    <property type="entry name" value="GH26 DOMAIN-CONTAINING PROTEIN-RELATED"/>
    <property type="match status" value="1"/>
</dbReference>
<name>A0A380S7A9_FIBSU</name>
<keyword evidence="5" id="KW-0732">Signal</keyword>
<dbReference type="GO" id="GO:0016985">
    <property type="term" value="F:mannan endo-1,4-beta-mannosidase activity"/>
    <property type="evidence" value="ECO:0007669"/>
    <property type="project" value="InterPro"/>
</dbReference>
<sequence length="382" mass="42450">MFKSLLFTLGILPMTALAFQVGAWVGGPGQYPQPTQENVQAFQDLQGTHIDLISYFALFDINDWNATEEYANVAKDNGSTLVVTWMANGYNAQDLVDGKADEYIRDYAKGVKGYGEEIWLRPLHEANGDWYDWGVGKAGAGNTDANVAEAFRHIVKIFKEEGVTNVKWVWTTNASNSGKGSTLTGNYPGDEYVDYISIDGYNWGKCQSWSSWQTFSQVFKKAYNALANINKPLFIAEISSSELGGNKAEWITDMFEHFATDFSRVFAVMWFSQSKEDNEGDWALNTSQAAVDAWKAGIAKMKALDSSTSIKPAGRAARSSFRLQDGKLYMQTGKALKASVVQFDYQGRVLWQSPVQHFTAGVHAIDAPKASTRSIYKLSVKR</sequence>
<evidence type="ECO:0000313" key="8">
    <source>
        <dbReference type="Proteomes" id="UP000255423"/>
    </source>
</evidence>
<dbReference type="Pfam" id="PF02156">
    <property type="entry name" value="Glyco_hydro_26"/>
    <property type="match status" value="1"/>
</dbReference>
<gene>
    <name evidence="7" type="ORF">SAMN05661053_1858</name>
</gene>
<evidence type="ECO:0000313" key="7">
    <source>
        <dbReference type="EMBL" id="SUQ24456.1"/>
    </source>
</evidence>
<evidence type="ECO:0000259" key="6">
    <source>
        <dbReference type="PROSITE" id="PS51764"/>
    </source>
</evidence>
<feature type="active site" description="Proton donor" evidence="4">
    <location>
        <position position="125"/>
    </location>
</feature>
<dbReference type="GO" id="GO:0006080">
    <property type="term" value="P:substituted mannan metabolic process"/>
    <property type="evidence" value="ECO:0007669"/>
    <property type="project" value="InterPro"/>
</dbReference>
<reference evidence="7 8" key="1">
    <citation type="submission" date="2017-08" db="EMBL/GenBank/DDBJ databases">
        <authorList>
            <person name="de Groot N.N."/>
        </authorList>
    </citation>
    <scope>NUCLEOTIDE SEQUENCE [LARGE SCALE GENOMIC DNA]</scope>
    <source>
        <strain evidence="7 8">HM2</strain>
    </source>
</reference>
<proteinExistence type="inferred from homology"/>
<dbReference type="InterPro" id="IPR000805">
    <property type="entry name" value="Glyco_hydro_26"/>
</dbReference>
<comment type="similarity">
    <text evidence="1 4">Belongs to the glycosyl hydrolase 26 family.</text>
</comment>
<feature type="domain" description="GH26" evidence="6">
    <location>
        <begin position="1"/>
        <end position="294"/>
    </location>
</feature>
<dbReference type="PRINTS" id="PR00739">
    <property type="entry name" value="GLHYDRLASE26"/>
</dbReference>
<dbReference type="EMBL" id="UHJL01000002">
    <property type="protein sequence ID" value="SUQ24456.1"/>
    <property type="molecule type" value="Genomic_DNA"/>
</dbReference>
<feature type="chain" id="PRO_5017012201" evidence="5">
    <location>
        <begin position="19"/>
        <end position="382"/>
    </location>
</feature>
<dbReference type="InterPro" id="IPR017853">
    <property type="entry name" value="GH"/>
</dbReference>
<dbReference type="Proteomes" id="UP000255423">
    <property type="component" value="Unassembled WGS sequence"/>
</dbReference>
<evidence type="ECO:0000256" key="5">
    <source>
        <dbReference type="SAM" id="SignalP"/>
    </source>
</evidence>
<dbReference type="InterPro" id="IPR022790">
    <property type="entry name" value="GH26_dom"/>
</dbReference>
<dbReference type="PANTHER" id="PTHR40079">
    <property type="entry name" value="MANNAN ENDO-1,4-BETA-MANNOSIDASE E-RELATED"/>
    <property type="match status" value="1"/>
</dbReference>
<dbReference type="PROSITE" id="PS51764">
    <property type="entry name" value="GH26"/>
    <property type="match status" value="1"/>
</dbReference>
<evidence type="ECO:0000256" key="2">
    <source>
        <dbReference type="ARBA" id="ARBA00022801"/>
    </source>
</evidence>
<dbReference type="SUPFAM" id="SSF51445">
    <property type="entry name" value="(Trans)glycosidases"/>
    <property type="match status" value="1"/>
</dbReference>
<accession>A0A380S7A9</accession>
<dbReference type="AlphaFoldDB" id="A0A380S7A9"/>
<keyword evidence="3 4" id="KW-0326">Glycosidase</keyword>
<evidence type="ECO:0000256" key="1">
    <source>
        <dbReference type="ARBA" id="ARBA00007754"/>
    </source>
</evidence>
<feature type="signal peptide" evidence="5">
    <location>
        <begin position="1"/>
        <end position="18"/>
    </location>
</feature>
<organism evidence="7 8">
    <name type="scientific">Fibrobacter succinogenes</name>
    <name type="common">Bacteroides succinogenes</name>
    <dbReference type="NCBI Taxonomy" id="833"/>
    <lineage>
        <taxon>Bacteria</taxon>
        <taxon>Pseudomonadati</taxon>
        <taxon>Fibrobacterota</taxon>
        <taxon>Fibrobacteria</taxon>
        <taxon>Fibrobacterales</taxon>
        <taxon>Fibrobacteraceae</taxon>
        <taxon>Fibrobacter</taxon>
    </lineage>
</organism>
<evidence type="ECO:0000256" key="4">
    <source>
        <dbReference type="PROSITE-ProRule" id="PRU01100"/>
    </source>
</evidence>